<dbReference type="GO" id="GO:0016887">
    <property type="term" value="F:ATP hydrolysis activity"/>
    <property type="evidence" value="ECO:0007669"/>
    <property type="project" value="InterPro"/>
</dbReference>
<evidence type="ECO:0000256" key="2">
    <source>
        <dbReference type="ARBA" id="ARBA00022763"/>
    </source>
</evidence>
<dbReference type="InterPro" id="IPR002099">
    <property type="entry name" value="MutL/Mlh/PMS"/>
</dbReference>
<keyword evidence="6" id="KW-1185">Reference proteome</keyword>
<dbReference type="FunFam" id="3.30.565.10:FF:000017">
    <property type="entry name" value="PMS1 homolog 1, mismatch repair system component"/>
    <property type="match status" value="1"/>
</dbReference>
<dbReference type="SUPFAM" id="SSF55874">
    <property type="entry name" value="ATPase domain of HSP90 chaperone/DNA topoisomerase II/histidine kinase"/>
    <property type="match status" value="1"/>
</dbReference>
<sequence>MTISPLSEATVSKIDSTSTIDSPVSVVKELIDNAIDAGAGSIQVDVDPTSLATITVRDDGVGVRKDDIMEFARPHTTSKILQFNDIAEVQTLGFRGEALSCIANIAATNGTMRVVSRHEGGKVAYGWIVDRNGEASDIRMAAGSKGTAVMLNKLFSHVPVRESYLKKQAKNTIESIRSLVISYGLVYTEVSFSFKVLTRSQLNLTLAPCPALLPKAIMVFGKDFVSDFTEGVEQSGPWKFRYILPKPGAQEFSGDRKKKTNILAVDRRILSKNKPVTKEICSKINSILPRKDLWIIDLYSPRFSYDANVEPGKDDIHFFCLEVVLDKLETFLAKYYDTCSDDELLAELKSREMAKPSSDTYPSPHFETKADKLNRGASVSTTAIRSSSSVRTQNPTTNNGSWPRNYQASESNYRTAPIPTSWEKRFRHQSNQISLKPYEREQLNQMQPPSSQGSSRHRTPSASSSTNQNAYPTPGKTPQNAKNSLKRTFGKQGDDCITPQRTYGGTKKKRQNQNGRSKQKNSIANLSVGRKLNTSAFDPMDDPSFWKDDLVKYVGYLIQLKAATGRYEAERAGEGWWKLVF</sequence>
<evidence type="ECO:0000259" key="4">
    <source>
        <dbReference type="SMART" id="SM01340"/>
    </source>
</evidence>
<dbReference type="InterPro" id="IPR038973">
    <property type="entry name" value="MutL/Mlh/Pms-like"/>
</dbReference>
<dbReference type="Pfam" id="PF13589">
    <property type="entry name" value="HATPase_c_3"/>
    <property type="match status" value="1"/>
</dbReference>
<dbReference type="Gene3D" id="3.30.565.10">
    <property type="entry name" value="Histidine kinase-like ATPase, C-terminal domain"/>
    <property type="match status" value="1"/>
</dbReference>
<dbReference type="VEuPathDB" id="FungiDB:TRICI_003544"/>
<feature type="compositionally biased region" description="Polar residues" evidence="3">
    <location>
        <begin position="512"/>
        <end position="524"/>
    </location>
</feature>
<dbReference type="GO" id="GO:0005524">
    <property type="term" value="F:ATP binding"/>
    <property type="evidence" value="ECO:0007669"/>
    <property type="project" value="InterPro"/>
</dbReference>
<dbReference type="Gene3D" id="3.30.230.10">
    <property type="match status" value="1"/>
</dbReference>
<dbReference type="InterPro" id="IPR014721">
    <property type="entry name" value="Ribsml_uS5_D2-typ_fold_subgr"/>
</dbReference>
<dbReference type="GO" id="GO:0061982">
    <property type="term" value="P:meiosis I cell cycle process"/>
    <property type="evidence" value="ECO:0007669"/>
    <property type="project" value="UniProtKB-ARBA"/>
</dbReference>
<dbReference type="Proteomes" id="UP000761534">
    <property type="component" value="Unassembled WGS sequence"/>
</dbReference>
<feature type="compositionally biased region" description="Polar residues" evidence="3">
    <location>
        <begin position="443"/>
        <end position="453"/>
    </location>
</feature>
<dbReference type="PROSITE" id="PS00058">
    <property type="entry name" value="DNA_MISMATCH_REPAIR_1"/>
    <property type="match status" value="1"/>
</dbReference>
<protein>
    <recommendedName>
        <fullName evidence="4">DNA mismatch repair protein S5 domain-containing protein</fullName>
    </recommendedName>
</protein>
<dbReference type="EMBL" id="SWFS01000259">
    <property type="protein sequence ID" value="KAA8912264.1"/>
    <property type="molecule type" value="Genomic_DNA"/>
</dbReference>
<feature type="region of interest" description="Disordered" evidence="3">
    <location>
        <begin position="442"/>
        <end position="524"/>
    </location>
</feature>
<accession>A0A642V3Q5</accession>
<dbReference type="InterPro" id="IPR036890">
    <property type="entry name" value="HATPase_C_sf"/>
</dbReference>
<organism evidence="5 6">
    <name type="scientific">Trichomonascus ciferrii</name>
    <dbReference type="NCBI Taxonomy" id="44093"/>
    <lineage>
        <taxon>Eukaryota</taxon>
        <taxon>Fungi</taxon>
        <taxon>Dikarya</taxon>
        <taxon>Ascomycota</taxon>
        <taxon>Saccharomycotina</taxon>
        <taxon>Dipodascomycetes</taxon>
        <taxon>Dipodascales</taxon>
        <taxon>Trichomonascaceae</taxon>
        <taxon>Trichomonascus</taxon>
        <taxon>Trichomonascus ciferrii complex</taxon>
    </lineage>
</organism>
<evidence type="ECO:0000313" key="5">
    <source>
        <dbReference type="EMBL" id="KAA8912264.1"/>
    </source>
</evidence>
<dbReference type="GO" id="GO:0030983">
    <property type="term" value="F:mismatched DNA binding"/>
    <property type="evidence" value="ECO:0007669"/>
    <property type="project" value="InterPro"/>
</dbReference>
<dbReference type="PANTHER" id="PTHR10073:SF41">
    <property type="entry name" value="MISMATCH REPAIR PROTEIN, PUTATIVE (AFU_ORTHOLOGUE AFUA_8G05820)-RELATED"/>
    <property type="match status" value="1"/>
</dbReference>
<keyword evidence="2" id="KW-0227">DNA damage</keyword>
<dbReference type="GO" id="GO:0032389">
    <property type="term" value="C:MutLalpha complex"/>
    <property type="evidence" value="ECO:0007669"/>
    <property type="project" value="TreeGrafter"/>
</dbReference>
<comment type="similarity">
    <text evidence="1">Belongs to the DNA mismatch repair MutL/HexB family.</text>
</comment>
<feature type="region of interest" description="Disordered" evidence="3">
    <location>
        <begin position="353"/>
        <end position="410"/>
    </location>
</feature>
<evidence type="ECO:0000313" key="6">
    <source>
        <dbReference type="Proteomes" id="UP000761534"/>
    </source>
</evidence>
<feature type="domain" description="DNA mismatch repair protein S5" evidence="4">
    <location>
        <begin position="216"/>
        <end position="333"/>
    </location>
</feature>
<feature type="compositionally biased region" description="Low complexity" evidence="3">
    <location>
        <begin position="377"/>
        <end position="391"/>
    </location>
</feature>
<dbReference type="GO" id="GO:0140664">
    <property type="term" value="F:ATP-dependent DNA damage sensor activity"/>
    <property type="evidence" value="ECO:0007669"/>
    <property type="project" value="InterPro"/>
</dbReference>
<name>A0A642V3Q5_9ASCO</name>
<dbReference type="GO" id="GO:0006298">
    <property type="term" value="P:mismatch repair"/>
    <property type="evidence" value="ECO:0007669"/>
    <property type="project" value="InterPro"/>
</dbReference>
<dbReference type="InterPro" id="IPR014762">
    <property type="entry name" value="DNA_mismatch_repair_CS"/>
</dbReference>
<feature type="compositionally biased region" description="Polar residues" evidence="3">
    <location>
        <begin position="392"/>
        <end position="410"/>
    </location>
</feature>
<dbReference type="AlphaFoldDB" id="A0A642V3Q5"/>
<dbReference type="SUPFAM" id="SSF54211">
    <property type="entry name" value="Ribosomal protein S5 domain 2-like"/>
    <property type="match status" value="1"/>
</dbReference>
<dbReference type="PANTHER" id="PTHR10073">
    <property type="entry name" value="DNA MISMATCH REPAIR PROTEIN MLH, PMS, MUTL"/>
    <property type="match status" value="1"/>
</dbReference>
<comment type="caution">
    <text evidence="5">The sequence shown here is derived from an EMBL/GenBank/DDBJ whole genome shotgun (WGS) entry which is preliminary data.</text>
</comment>
<proteinExistence type="inferred from homology"/>
<dbReference type="OrthoDB" id="10263226at2759"/>
<dbReference type="InterPro" id="IPR013507">
    <property type="entry name" value="DNA_mismatch_S5_2-like"/>
</dbReference>
<gene>
    <name evidence="5" type="ORF">TRICI_003544</name>
</gene>
<dbReference type="SMART" id="SM01340">
    <property type="entry name" value="DNA_mis_repair"/>
    <property type="match status" value="1"/>
</dbReference>
<feature type="compositionally biased region" description="Polar residues" evidence="3">
    <location>
        <begin position="467"/>
        <end position="483"/>
    </location>
</feature>
<dbReference type="NCBIfam" id="TIGR00585">
    <property type="entry name" value="mutl"/>
    <property type="match status" value="1"/>
</dbReference>
<dbReference type="InterPro" id="IPR020568">
    <property type="entry name" value="Ribosomal_Su5_D2-typ_SF"/>
</dbReference>
<reference evidence="5" key="1">
    <citation type="journal article" date="2019" name="G3 (Bethesda)">
        <title>Genome Assemblies of Two Rare Opportunistic Yeast Pathogens: Diutina rugosa (syn. Candida rugosa) and Trichomonascus ciferrii (syn. Candida ciferrii).</title>
        <authorList>
            <person name="Mixao V."/>
            <person name="Saus E."/>
            <person name="Hansen A.P."/>
            <person name="Lass-Florl C."/>
            <person name="Gabaldon T."/>
        </authorList>
    </citation>
    <scope>NUCLEOTIDE SEQUENCE</scope>
    <source>
        <strain evidence="5">CBS 4856</strain>
    </source>
</reference>
<evidence type="ECO:0000256" key="1">
    <source>
        <dbReference type="ARBA" id="ARBA00006082"/>
    </source>
</evidence>
<evidence type="ECO:0000256" key="3">
    <source>
        <dbReference type="SAM" id="MobiDB-lite"/>
    </source>
</evidence>